<dbReference type="SUPFAM" id="SSF46785">
    <property type="entry name" value="Winged helix' DNA-binding domain"/>
    <property type="match status" value="1"/>
</dbReference>
<dbReference type="Gene3D" id="1.10.10.10">
    <property type="entry name" value="Winged helix-like DNA-binding domain superfamily/Winged helix DNA-binding domain"/>
    <property type="match status" value="1"/>
</dbReference>
<organism evidence="5 6">
    <name type="scientific">Chitinophaga ginsengisegetis</name>
    <dbReference type="NCBI Taxonomy" id="393003"/>
    <lineage>
        <taxon>Bacteria</taxon>
        <taxon>Pseudomonadati</taxon>
        <taxon>Bacteroidota</taxon>
        <taxon>Chitinophagia</taxon>
        <taxon>Chitinophagales</taxon>
        <taxon>Chitinophagaceae</taxon>
        <taxon>Chitinophaga</taxon>
    </lineage>
</organism>
<evidence type="ECO:0000256" key="2">
    <source>
        <dbReference type="ARBA" id="ARBA00023125"/>
    </source>
</evidence>
<evidence type="ECO:0000259" key="4">
    <source>
        <dbReference type="PROSITE" id="PS51118"/>
    </source>
</evidence>
<evidence type="ECO:0000256" key="3">
    <source>
        <dbReference type="ARBA" id="ARBA00023163"/>
    </source>
</evidence>
<dbReference type="InterPro" id="IPR036390">
    <property type="entry name" value="WH_DNA-bd_sf"/>
</dbReference>
<dbReference type="AlphaFoldDB" id="A0A1T5NQN3"/>
<dbReference type="PANTHER" id="PTHR33204:SF29">
    <property type="entry name" value="TRANSCRIPTIONAL REGULATOR"/>
    <property type="match status" value="1"/>
</dbReference>
<name>A0A1T5NQN3_9BACT</name>
<dbReference type="EMBL" id="FUZZ01000001">
    <property type="protein sequence ID" value="SKD02686.1"/>
    <property type="molecule type" value="Genomic_DNA"/>
</dbReference>
<dbReference type="InterPro" id="IPR002577">
    <property type="entry name" value="HTH_HxlR"/>
</dbReference>
<dbReference type="Proteomes" id="UP000190166">
    <property type="component" value="Unassembled WGS sequence"/>
</dbReference>
<keyword evidence="6" id="KW-1185">Reference proteome</keyword>
<dbReference type="PANTHER" id="PTHR33204">
    <property type="entry name" value="TRANSCRIPTIONAL REGULATOR, MARR FAMILY"/>
    <property type="match status" value="1"/>
</dbReference>
<sequence length="126" mass="14420">MKKSGKNIHTDTICAVDYAFQRIGGKHKGRVIYHLRNGVRRYGELRKIMTGITPKMLTQVLRELEDDELITRHVYLEVPPRVEYQLTDTGRELLPFITLLSEWGARQMGREPQCQPVLAGQSGMPA</sequence>
<dbReference type="RefSeq" id="WP_079469772.1">
    <property type="nucleotide sequence ID" value="NZ_FUZZ01000001.1"/>
</dbReference>
<dbReference type="Pfam" id="PF01638">
    <property type="entry name" value="HxlR"/>
    <property type="match status" value="1"/>
</dbReference>
<keyword evidence="2" id="KW-0238">DNA-binding</keyword>
<feature type="domain" description="HTH hxlR-type" evidence="4">
    <location>
        <begin position="14"/>
        <end position="112"/>
    </location>
</feature>
<keyword evidence="3" id="KW-0804">Transcription</keyword>
<protein>
    <submittedName>
        <fullName evidence="5">Transcriptional regulator, HxlR family</fullName>
    </submittedName>
</protein>
<dbReference type="STRING" id="393003.SAMN05660461_2609"/>
<dbReference type="PROSITE" id="PS51118">
    <property type="entry name" value="HTH_HXLR"/>
    <property type="match status" value="1"/>
</dbReference>
<reference evidence="5 6" key="1">
    <citation type="submission" date="2017-02" db="EMBL/GenBank/DDBJ databases">
        <authorList>
            <person name="Peterson S.W."/>
        </authorList>
    </citation>
    <scope>NUCLEOTIDE SEQUENCE [LARGE SCALE GENOMIC DNA]</scope>
    <source>
        <strain evidence="5 6">DSM 18108</strain>
    </source>
</reference>
<evidence type="ECO:0000313" key="6">
    <source>
        <dbReference type="Proteomes" id="UP000190166"/>
    </source>
</evidence>
<accession>A0A1T5NQN3</accession>
<evidence type="ECO:0000313" key="5">
    <source>
        <dbReference type="EMBL" id="SKD02686.1"/>
    </source>
</evidence>
<keyword evidence="1" id="KW-0805">Transcription regulation</keyword>
<proteinExistence type="predicted"/>
<dbReference type="InterPro" id="IPR036388">
    <property type="entry name" value="WH-like_DNA-bd_sf"/>
</dbReference>
<evidence type="ECO:0000256" key="1">
    <source>
        <dbReference type="ARBA" id="ARBA00023015"/>
    </source>
</evidence>
<gene>
    <name evidence="5" type="ORF">SAMN05660461_2609</name>
</gene>
<dbReference type="GO" id="GO:0003677">
    <property type="term" value="F:DNA binding"/>
    <property type="evidence" value="ECO:0007669"/>
    <property type="project" value="UniProtKB-KW"/>
</dbReference>